<dbReference type="Proteomes" id="UP000825002">
    <property type="component" value="Unassembled WGS sequence"/>
</dbReference>
<evidence type="ECO:0000313" key="3">
    <source>
        <dbReference type="Proteomes" id="UP000825002"/>
    </source>
</evidence>
<comment type="caution">
    <text evidence="2">The sequence shown here is derived from an EMBL/GenBank/DDBJ whole genome shotgun (WGS) entry which is preliminary data.</text>
</comment>
<dbReference type="InterPro" id="IPR036872">
    <property type="entry name" value="CH_dom_sf"/>
</dbReference>
<dbReference type="PANTHER" id="PTHR23167">
    <property type="entry name" value="CALPONIN HOMOLOGY DOMAIN-CONTAINING PROTEIN DDB_G0272472-RELATED"/>
    <property type="match status" value="1"/>
</dbReference>
<dbReference type="InterPro" id="IPR050540">
    <property type="entry name" value="F-actin_Monoox_Mical"/>
</dbReference>
<organism evidence="2 3">
    <name type="scientific">Fragariocoptes setiger</name>
    <dbReference type="NCBI Taxonomy" id="1670756"/>
    <lineage>
        <taxon>Eukaryota</taxon>
        <taxon>Metazoa</taxon>
        <taxon>Ecdysozoa</taxon>
        <taxon>Arthropoda</taxon>
        <taxon>Chelicerata</taxon>
        <taxon>Arachnida</taxon>
        <taxon>Acari</taxon>
        <taxon>Acariformes</taxon>
        <taxon>Trombidiformes</taxon>
        <taxon>Prostigmata</taxon>
        <taxon>Eupodina</taxon>
        <taxon>Eriophyoidea</taxon>
        <taxon>Phytoptidae</taxon>
        <taxon>Fragariocoptes</taxon>
    </lineage>
</organism>
<dbReference type="EMBL" id="JAIFTH010000520">
    <property type="protein sequence ID" value="KAG9509355.1"/>
    <property type="molecule type" value="Genomic_DNA"/>
</dbReference>
<dbReference type="PROSITE" id="PS50021">
    <property type="entry name" value="CH"/>
    <property type="match status" value="1"/>
</dbReference>
<feature type="domain" description="Calponin-homology (CH)" evidence="1">
    <location>
        <begin position="10"/>
        <end position="117"/>
    </location>
</feature>
<sequence>MGSPIKGRPTNAKDALLHWCYMKTKDYDNVRIENFSSSWSNGLAFCALLHKFFPDNINYSELTPDDRRKNFDLAFKVAEEKAKVVPLLETDDMIKMGDNPDWKCVYTYVQSLYRGLKPYDPTQNPK</sequence>
<gene>
    <name evidence="2" type="primary">SMTN</name>
    <name evidence="2" type="ORF">GZH46_02128</name>
</gene>
<dbReference type="SMART" id="SM00033">
    <property type="entry name" value="CH"/>
    <property type="match status" value="1"/>
</dbReference>
<dbReference type="Pfam" id="PF00307">
    <property type="entry name" value="CH"/>
    <property type="match status" value="1"/>
</dbReference>
<evidence type="ECO:0000259" key="1">
    <source>
        <dbReference type="PROSITE" id="PS50021"/>
    </source>
</evidence>
<evidence type="ECO:0000313" key="2">
    <source>
        <dbReference type="EMBL" id="KAG9509355.1"/>
    </source>
</evidence>
<proteinExistence type="predicted"/>
<dbReference type="PANTHER" id="PTHR23167:SF88">
    <property type="entry name" value="CALPONIN-HOMOLOGY (CH) DOMAIN-CONTAINING PROTEIN"/>
    <property type="match status" value="1"/>
</dbReference>
<accession>A0ABQ7S803</accession>
<dbReference type="SUPFAM" id="SSF47576">
    <property type="entry name" value="Calponin-homology domain, CH-domain"/>
    <property type="match status" value="1"/>
</dbReference>
<dbReference type="InterPro" id="IPR001715">
    <property type="entry name" value="CH_dom"/>
</dbReference>
<protein>
    <submittedName>
        <fullName evidence="2">Smoothelin</fullName>
    </submittedName>
</protein>
<keyword evidence="3" id="KW-1185">Reference proteome</keyword>
<name>A0ABQ7S803_9ACAR</name>
<reference evidence="2 3" key="1">
    <citation type="submission" date="2020-10" db="EMBL/GenBank/DDBJ databases">
        <authorList>
            <person name="Klimov P.B."/>
            <person name="Dyachkov S.M."/>
            <person name="Chetverikov P.E."/>
        </authorList>
    </citation>
    <scope>NUCLEOTIDE SEQUENCE [LARGE SCALE GENOMIC DNA]</scope>
    <source>
        <strain evidence="2">BMOC 18-1129-001#AD2665</strain>
        <tissue evidence="2">Entire mites</tissue>
    </source>
</reference>
<dbReference type="Gene3D" id="1.10.418.10">
    <property type="entry name" value="Calponin-like domain"/>
    <property type="match status" value="1"/>
</dbReference>